<feature type="compositionally biased region" description="Pro residues" evidence="14">
    <location>
        <begin position="1082"/>
        <end position="1091"/>
    </location>
</feature>
<evidence type="ECO:0000256" key="9">
    <source>
        <dbReference type="ARBA" id="ARBA00022824"/>
    </source>
</evidence>
<protein>
    <recommendedName>
        <fullName evidence="5">Protein transport protein SEC31</fullName>
    </recommendedName>
    <alternativeName>
        <fullName evidence="4">Protein transport protein sec31</fullName>
    </alternativeName>
</protein>
<comment type="subcellular location">
    <subcellularLocation>
        <location evidence="1">Cytoplasmic vesicle</location>
        <location evidence="1">COPII-coated vesicle membrane</location>
        <topology evidence="1">Peripheral membrane protein</topology>
        <orientation evidence="1">Cytoplasmic side</orientation>
    </subcellularLocation>
    <subcellularLocation>
        <location evidence="2">Endoplasmic reticulum membrane</location>
        <topology evidence="2">Peripheral membrane protein</topology>
        <orientation evidence="2">Cytoplasmic side</orientation>
    </subcellularLocation>
</comment>
<feature type="region of interest" description="Disordered" evidence="14">
    <location>
        <begin position="895"/>
        <end position="1312"/>
    </location>
</feature>
<keyword evidence="7 13" id="KW-0853">WD repeat</keyword>
<reference evidence="15 16" key="1">
    <citation type="submission" date="2021-06" db="EMBL/GenBank/DDBJ databases">
        <title>Candida outbreak in Lebanon.</title>
        <authorList>
            <person name="Finianos M."/>
        </authorList>
    </citation>
    <scope>NUCLEOTIDE SEQUENCE [LARGE SCALE GENOMIC DNA]</scope>
    <source>
        <strain evidence="15">CA3LBN</strain>
    </source>
</reference>
<feature type="region of interest" description="Disordered" evidence="14">
    <location>
        <begin position="822"/>
        <end position="881"/>
    </location>
</feature>
<feature type="compositionally biased region" description="Low complexity" evidence="14">
    <location>
        <begin position="840"/>
        <end position="881"/>
    </location>
</feature>
<evidence type="ECO:0000256" key="12">
    <source>
        <dbReference type="ARBA" id="ARBA00025471"/>
    </source>
</evidence>
<dbReference type="PANTHER" id="PTHR13923:SF11">
    <property type="entry name" value="SECRETORY 31, ISOFORM D"/>
    <property type="match status" value="1"/>
</dbReference>
<dbReference type="Pfam" id="PF00400">
    <property type="entry name" value="WD40"/>
    <property type="match status" value="2"/>
</dbReference>
<evidence type="ECO:0000256" key="8">
    <source>
        <dbReference type="ARBA" id="ARBA00022737"/>
    </source>
</evidence>
<keyword evidence="8" id="KW-0677">Repeat</keyword>
<gene>
    <name evidence="15" type="ORF">CA3LBN_001012</name>
</gene>
<sequence>MKIKDITRTSTFVWSSDVIPLLATGSVAGAVDLNFSASSTLEIFDVFDKGYDPIFSATLENKFHALAWSKPFGNYSRGLLAGAFETGVVEFWDAEKLIRTQSLEASSVHKSSKHSGAVKCLSFNPHQNHLLVSGGQRGEILIWDASTFAEPYAPGRAMVPMDEITSVAWNNSVSHILASTSNGGYTSIWDLKAKREVLHLQYNGALGKADFSQVAWHPTQSTKLITASQSDSCPTIMTWDLRNASEPEVILQGHEKGVLSLDWCKKDAGLLLSSGKDNSTKLWNPLTGEKLGDYPTAANWTFLVSFAPSAPDVIASASFDGKIVVQTLQDTSPPISQQVKATDENEFWSNISTTDHQQPSFELKQAPQWLKRPCSASFGFGSKFVTVKTVDGKSVINISKTTAGKELVADKLTQALKNGDFSELISEKLHNNPTDISDWKILDALSKHGKEHFLKDIVDGSTEESDQKQSAQELSGRIDNSNGDDFFSNLSNDAAQGFNSLSTEGFAPSGPFKILDGSNNEKDARLTKLILSNKIGSAVDQCLSQGRLLEALVLSLDQDDAVKDKVKAQYFKETNSDVLSRLIFSASSKSVVDLVANADISNWKEIASSIFAYCTDKTEFNSKIVELGDRILESRQSAADRENALECYLAGEALDKVSALWLQEIPSEANNGIVAEDGETPLDAKFKSLSGFVEKLSAYRSLSNITSTLSGPAIEPTCNAVFEFSTMAANSGNFELAREFLSILPENYDGLKAEQERINKATAQPVQRVEQGRRRYTQQGAANGRFSGSSPAKPGFNPLANNAAPPYGGGAAFARPPPAAGMNNAYPGVPQPTAQPPSAAPAARAAANPYGRPAPAQTAPAPVAVAPPASSYAPTSSRVASGVVPPPAAANISNVSGSTGARYTPLQPATSVVSPPAPPQPTNNVKQETDGWNDLPDTFKAQKSARRATPAAVLSPKAPTPQVAAAPLAPPTRKGAAPMMPPPPRAASRQASHSGASSPRINAAPRQASVSNKYAPPPSSIQIPQQNGLSTPGSKVATPSAPPKNPYAPSQSANPAPTKSSFVPPPTNNFAPTSVNQFPQAPSQPPNPYGPPSTAAAAPPSNPYAPPQQSAQPPSNPYAPTTGARGPRGQYSTPASTRASRKPSIGSIAPPPSRAQANLGSPHLGPPPTGPPPRKVSTQPQPSVAAPPAAAPQGPPITQVPPPNAVPQVQPPPSSSVHQGPPVSQGPPRNAAGPPPQRKTSALQPPPQAQAPPPQAQAPPPQAEAPPPQAQAPPQTQAPPPQTQAPPQAPPQATAQPTAAPAQNGTTASSSEEVDAIITTFTKYKDHIKPAAPAKYEKHVIDMEKRLNILFDHLRKGDLVSSDAVGKLNSIASALESKQWGNASNINTDISAKHPNEIGTWHVGVKRLITMAEAFDA</sequence>
<proteinExistence type="inferred from homology"/>
<feature type="compositionally biased region" description="Low complexity" evidence="14">
    <location>
        <begin position="1291"/>
        <end position="1303"/>
    </location>
</feature>
<feature type="repeat" description="WD" evidence="13">
    <location>
        <begin position="251"/>
        <end position="293"/>
    </location>
</feature>
<feature type="compositionally biased region" description="Low complexity" evidence="14">
    <location>
        <begin position="1179"/>
        <end position="1188"/>
    </location>
</feature>
<comment type="function">
    <text evidence="12">Component of the coat protein complex II (COPII) which promotes the formation of transport vesicles from the endoplasmic reticulum (ER). The coat has two main functions, the physical deformation of the endoplasmic reticulum membrane into vesicles and the selection of cargo molecules.</text>
</comment>
<dbReference type="InterPro" id="IPR001680">
    <property type="entry name" value="WD40_rpt"/>
</dbReference>
<evidence type="ECO:0000256" key="4">
    <source>
        <dbReference type="ARBA" id="ARBA00013507"/>
    </source>
</evidence>
<evidence type="ECO:0000256" key="10">
    <source>
        <dbReference type="ARBA" id="ARBA00022892"/>
    </source>
</evidence>
<dbReference type="Gene3D" id="2.130.10.10">
    <property type="entry name" value="YVTN repeat-like/Quinoprotein amine dehydrogenase"/>
    <property type="match status" value="1"/>
</dbReference>
<keyword evidence="10" id="KW-0931">ER-Golgi transport</keyword>
<keyword evidence="11" id="KW-0653">Protein transport</keyword>
<feature type="compositionally biased region" description="Pro residues" evidence="14">
    <location>
        <begin position="1189"/>
        <end position="1214"/>
    </location>
</feature>
<keyword evidence="9" id="KW-0256">Endoplasmic reticulum</keyword>
<feature type="compositionally biased region" description="Polar residues" evidence="14">
    <location>
        <begin position="468"/>
        <end position="480"/>
    </location>
</feature>
<evidence type="ECO:0000313" key="16">
    <source>
        <dbReference type="Proteomes" id="UP000825434"/>
    </source>
</evidence>
<accession>A0ABX8I0U9</accession>
<evidence type="ECO:0000256" key="6">
    <source>
        <dbReference type="ARBA" id="ARBA00022448"/>
    </source>
</evidence>
<dbReference type="Gene3D" id="1.20.940.10">
    <property type="entry name" value="Functional domain of the splicing factor Prp18"/>
    <property type="match status" value="1"/>
</dbReference>
<dbReference type="Gene3D" id="1.25.40.1030">
    <property type="match status" value="1"/>
</dbReference>
<comment type="similarity">
    <text evidence="3">Belongs to the WD repeat SEC31 family.</text>
</comment>
<evidence type="ECO:0000256" key="7">
    <source>
        <dbReference type="ARBA" id="ARBA00022574"/>
    </source>
</evidence>
<feature type="compositionally biased region" description="Pro residues" evidence="14">
    <location>
        <begin position="829"/>
        <end position="839"/>
    </location>
</feature>
<evidence type="ECO:0000256" key="13">
    <source>
        <dbReference type="PROSITE-ProRule" id="PRU00221"/>
    </source>
</evidence>
<evidence type="ECO:0000256" key="14">
    <source>
        <dbReference type="SAM" id="MobiDB-lite"/>
    </source>
</evidence>
<dbReference type="SUPFAM" id="SSF50978">
    <property type="entry name" value="WD40 repeat-like"/>
    <property type="match status" value="1"/>
</dbReference>
<dbReference type="SMART" id="SM00320">
    <property type="entry name" value="WD40"/>
    <property type="match status" value="5"/>
</dbReference>
<dbReference type="InterPro" id="IPR015943">
    <property type="entry name" value="WD40/YVTN_repeat-like_dom_sf"/>
</dbReference>
<dbReference type="Proteomes" id="UP000825434">
    <property type="component" value="Chromosome 1"/>
</dbReference>
<feature type="compositionally biased region" description="Pro residues" evidence="14">
    <location>
        <begin position="1164"/>
        <end position="1174"/>
    </location>
</feature>
<feature type="compositionally biased region" description="Polar residues" evidence="14">
    <location>
        <begin position="1048"/>
        <end position="1061"/>
    </location>
</feature>
<dbReference type="PANTHER" id="PTHR13923">
    <property type="entry name" value="SEC31-RELATED PROTEIN"/>
    <property type="match status" value="1"/>
</dbReference>
<dbReference type="PROSITE" id="PS50082">
    <property type="entry name" value="WD_REPEATS_2"/>
    <property type="match status" value="2"/>
</dbReference>
<evidence type="ECO:0000313" key="15">
    <source>
        <dbReference type="EMBL" id="QWU86794.1"/>
    </source>
</evidence>
<feature type="region of interest" description="Disordered" evidence="14">
    <location>
        <begin position="460"/>
        <end position="480"/>
    </location>
</feature>
<organism evidence="15 16">
    <name type="scientific">Candidozyma haemuli</name>
    <dbReference type="NCBI Taxonomy" id="45357"/>
    <lineage>
        <taxon>Eukaryota</taxon>
        <taxon>Fungi</taxon>
        <taxon>Dikarya</taxon>
        <taxon>Ascomycota</taxon>
        <taxon>Saccharomycotina</taxon>
        <taxon>Pichiomycetes</taxon>
        <taxon>Metschnikowiaceae</taxon>
        <taxon>Candidozyma</taxon>
    </lineage>
</organism>
<dbReference type="InterPro" id="IPR036322">
    <property type="entry name" value="WD40_repeat_dom_sf"/>
</dbReference>
<dbReference type="InterPro" id="IPR040251">
    <property type="entry name" value="SEC31-like"/>
</dbReference>
<keyword evidence="16" id="KW-1185">Reference proteome</keyword>
<feature type="repeat" description="WD" evidence="13">
    <location>
        <begin position="111"/>
        <end position="147"/>
    </location>
</feature>
<evidence type="ECO:0000256" key="3">
    <source>
        <dbReference type="ARBA" id="ARBA00009358"/>
    </source>
</evidence>
<keyword evidence="6" id="KW-0813">Transport</keyword>
<evidence type="ECO:0000256" key="2">
    <source>
        <dbReference type="ARBA" id="ARBA00004397"/>
    </source>
</evidence>
<dbReference type="PROSITE" id="PS50294">
    <property type="entry name" value="WD_REPEATS_REGION"/>
    <property type="match status" value="2"/>
</dbReference>
<dbReference type="EMBL" id="CP076661">
    <property type="protein sequence ID" value="QWU86794.1"/>
    <property type="molecule type" value="Genomic_DNA"/>
</dbReference>
<evidence type="ECO:0000256" key="1">
    <source>
        <dbReference type="ARBA" id="ARBA00004299"/>
    </source>
</evidence>
<evidence type="ECO:0000256" key="11">
    <source>
        <dbReference type="ARBA" id="ARBA00022927"/>
    </source>
</evidence>
<feature type="compositionally biased region" description="Pro residues" evidence="14">
    <location>
        <begin position="1244"/>
        <end position="1290"/>
    </location>
</feature>
<evidence type="ECO:0000256" key="5">
    <source>
        <dbReference type="ARBA" id="ARBA00021236"/>
    </source>
</evidence>
<name>A0ABX8I0U9_9ASCO</name>